<keyword evidence="1" id="KW-1133">Transmembrane helix</keyword>
<comment type="caution">
    <text evidence="2">The sequence shown here is derived from an EMBL/GenBank/DDBJ whole genome shotgun (WGS) entry which is preliminary data.</text>
</comment>
<evidence type="ECO:0000313" key="2">
    <source>
        <dbReference type="EMBL" id="PIS14220.1"/>
    </source>
</evidence>
<proteinExistence type="predicted"/>
<accession>A0A2H0WNJ2</accession>
<dbReference type="EMBL" id="PEZJ01000002">
    <property type="protein sequence ID" value="PIS14220.1"/>
    <property type="molecule type" value="Genomic_DNA"/>
</dbReference>
<gene>
    <name evidence="2" type="ORF">COT65_00040</name>
</gene>
<sequence length="233" mass="26832">MAQPLPITTEPVIPPSILPVRKFNPVFLLAVLVLLLVFGVSGFLLGNSTGNSQNSAQPTVALLPTQIPTPTFDETTNWKTYADTAMRIEFKYPSQFKIKMETSNGDEVFIRLLKLTRQVGKEDKTISALNYYNNPENLTLEKFENKLMLEDQSGEHLKVYLPEDKKITLSSGESAYFRKDGFWEPLTCDLYIFPRNQKIYIWARYLQQTDHGTEFYQEDYFDQILSTFKFTSP</sequence>
<evidence type="ECO:0000313" key="3">
    <source>
        <dbReference type="Proteomes" id="UP000230033"/>
    </source>
</evidence>
<organism evidence="2 3">
    <name type="scientific">Candidatus Shapirobacteria bacterium CG09_land_8_20_14_0_10_47_13</name>
    <dbReference type="NCBI Taxonomy" id="1974481"/>
    <lineage>
        <taxon>Bacteria</taxon>
        <taxon>Candidatus Shapironibacteriota</taxon>
    </lineage>
</organism>
<name>A0A2H0WNJ2_9BACT</name>
<evidence type="ECO:0000256" key="1">
    <source>
        <dbReference type="SAM" id="Phobius"/>
    </source>
</evidence>
<protein>
    <submittedName>
        <fullName evidence="2">Uncharacterized protein</fullName>
    </submittedName>
</protein>
<feature type="transmembrane region" description="Helical" evidence="1">
    <location>
        <begin position="26"/>
        <end position="45"/>
    </location>
</feature>
<keyword evidence="1" id="KW-0472">Membrane</keyword>
<dbReference type="Proteomes" id="UP000230033">
    <property type="component" value="Unassembled WGS sequence"/>
</dbReference>
<reference evidence="3" key="1">
    <citation type="submission" date="2017-09" db="EMBL/GenBank/DDBJ databases">
        <title>Depth-based differentiation of microbial function through sediment-hosted aquifers and enrichment of novel symbionts in the deep terrestrial subsurface.</title>
        <authorList>
            <person name="Probst A.J."/>
            <person name="Ladd B."/>
            <person name="Jarett J.K."/>
            <person name="Geller-Mcgrath D.E."/>
            <person name="Sieber C.M.K."/>
            <person name="Emerson J.B."/>
            <person name="Anantharaman K."/>
            <person name="Thomas B.C."/>
            <person name="Malmstrom R."/>
            <person name="Stieglmeier M."/>
            <person name="Klingl A."/>
            <person name="Woyke T."/>
            <person name="Ryan C.M."/>
            <person name="Banfield J.F."/>
        </authorList>
    </citation>
    <scope>NUCLEOTIDE SEQUENCE [LARGE SCALE GENOMIC DNA]</scope>
</reference>
<keyword evidence="1" id="KW-0812">Transmembrane</keyword>
<dbReference type="AlphaFoldDB" id="A0A2H0WNJ2"/>